<reference evidence="7 8" key="1">
    <citation type="submission" date="2019-03" db="EMBL/GenBank/DDBJ databases">
        <title>Genomic Encyclopedia of Type Strains, Phase III (KMG-III): the genomes of soil and plant-associated and newly described type strains.</title>
        <authorList>
            <person name="Whitman W."/>
        </authorList>
    </citation>
    <scope>NUCLEOTIDE SEQUENCE [LARGE SCALE GENOMIC DNA]</scope>
    <source>
        <strain evidence="7 8">VKM Ac-2570</strain>
    </source>
</reference>
<dbReference type="PANTHER" id="PTHR30055">
    <property type="entry name" value="HTH-TYPE TRANSCRIPTIONAL REGULATOR RUTR"/>
    <property type="match status" value="1"/>
</dbReference>
<evidence type="ECO:0000313" key="7">
    <source>
        <dbReference type="EMBL" id="TDW16041.1"/>
    </source>
</evidence>
<dbReference type="InterPro" id="IPR036271">
    <property type="entry name" value="Tet_transcr_reg_TetR-rel_C_sf"/>
</dbReference>
<evidence type="ECO:0000256" key="1">
    <source>
        <dbReference type="ARBA" id="ARBA00023015"/>
    </source>
</evidence>
<evidence type="ECO:0000256" key="3">
    <source>
        <dbReference type="ARBA" id="ARBA00023163"/>
    </source>
</evidence>
<dbReference type="PROSITE" id="PS50977">
    <property type="entry name" value="HTH_TETR_2"/>
    <property type="match status" value="1"/>
</dbReference>
<dbReference type="SUPFAM" id="SSF48498">
    <property type="entry name" value="Tetracyclin repressor-like, C-terminal domain"/>
    <property type="match status" value="1"/>
</dbReference>
<organism evidence="7 8">
    <name type="scientific">Kribbella kalugense</name>
    <dbReference type="NCBI Taxonomy" id="2512221"/>
    <lineage>
        <taxon>Bacteria</taxon>
        <taxon>Bacillati</taxon>
        <taxon>Actinomycetota</taxon>
        <taxon>Actinomycetes</taxon>
        <taxon>Propionibacteriales</taxon>
        <taxon>Kribbellaceae</taxon>
        <taxon>Kribbella</taxon>
    </lineage>
</organism>
<dbReference type="Pfam" id="PF02909">
    <property type="entry name" value="TetR_C_1"/>
    <property type="match status" value="1"/>
</dbReference>
<protein>
    <submittedName>
        <fullName evidence="7">TetR family transcriptional regulator</fullName>
    </submittedName>
</protein>
<sequence length="282" mass="31040">MSERRSGEGQPDKTLALLWRNHSQPTAGDNPTDARRRGAGRRPSLTVDDVVRAGIRLADEQGLAAASMGGLAKELGVGTMTLYTYVPAKELLLDLMVDQVLGERELPGPGEPRPDDWRAQVEIYSEQTRAMFQRHLWMSQVSAIRPPVGPGMLAAREYLLSALLGAGLSPRDTNTAALAVTTYIDSAASNEAESRLVERTTGQTNDAWWYERNDLWETYFDVDQHPAMTTIWNAKGYHSNTREAVADSYRYGLDRLLDGIQAMLDPGPGQDVRADPVQGVAD</sequence>
<dbReference type="AlphaFoldDB" id="A0A4R7ZI05"/>
<dbReference type="InterPro" id="IPR009057">
    <property type="entry name" value="Homeodomain-like_sf"/>
</dbReference>
<keyword evidence="2 4" id="KW-0238">DNA-binding</keyword>
<evidence type="ECO:0000256" key="2">
    <source>
        <dbReference type="ARBA" id="ARBA00023125"/>
    </source>
</evidence>
<feature type="region of interest" description="Disordered" evidence="5">
    <location>
        <begin position="1"/>
        <end position="43"/>
    </location>
</feature>
<dbReference type="InterPro" id="IPR050109">
    <property type="entry name" value="HTH-type_TetR-like_transc_reg"/>
</dbReference>
<dbReference type="RefSeq" id="WP_202875231.1">
    <property type="nucleotide sequence ID" value="NZ_SODF01000003.1"/>
</dbReference>
<dbReference type="Gene3D" id="1.10.10.60">
    <property type="entry name" value="Homeodomain-like"/>
    <property type="match status" value="1"/>
</dbReference>
<dbReference type="GO" id="GO:0003700">
    <property type="term" value="F:DNA-binding transcription factor activity"/>
    <property type="evidence" value="ECO:0007669"/>
    <property type="project" value="TreeGrafter"/>
</dbReference>
<dbReference type="InterPro" id="IPR004111">
    <property type="entry name" value="Repressor_TetR_C"/>
</dbReference>
<comment type="caution">
    <text evidence="7">The sequence shown here is derived from an EMBL/GenBank/DDBJ whole genome shotgun (WGS) entry which is preliminary data.</text>
</comment>
<keyword evidence="8" id="KW-1185">Reference proteome</keyword>
<evidence type="ECO:0000256" key="4">
    <source>
        <dbReference type="PROSITE-ProRule" id="PRU00335"/>
    </source>
</evidence>
<dbReference type="GO" id="GO:0000976">
    <property type="term" value="F:transcription cis-regulatory region binding"/>
    <property type="evidence" value="ECO:0007669"/>
    <property type="project" value="TreeGrafter"/>
</dbReference>
<dbReference type="SUPFAM" id="SSF46689">
    <property type="entry name" value="Homeodomain-like"/>
    <property type="match status" value="1"/>
</dbReference>
<dbReference type="Proteomes" id="UP000295447">
    <property type="component" value="Unassembled WGS sequence"/>
</dbReference>
<proteinExistence type="predicted"/>
<evidence type="ECO:0000256" key="5">
    <source>
        <dbReference type="SAM" id="MobiDB-lite"/>
    </source>
</evidence>
<dbReference type="Gene3D" id="1.10.357.10">
    <property type="entry name" value="Tetracycline Repressor, domain 2"/>
    <property type="match status" value="1"/>
</dbReference>
<feature type="DNA-binding region" description="H-T-H motif" evidence="4">
    <location>
        <begin position="67"/>
        <end position="86"/>
    </location>
</feature>
<feature type="compositionally biased region" description="Basic and acidic residues" evidence="5">
    <location>
        <begin position="1"/>
        <end position="11"/>
    </location>
</feature>
<name>A0A4R7ZI05_9ACTN</name>
<dbReference type="PANTHER" id="PTHR30055:SF151">
    <property type="entry name" value="TRANSCRIPTIONAL REGULATORY PROTEIN"/>
    <property type="match status" value="1"/>
</dbReference>
<evidence type="ECO:0000259" key="6">
    <source>
        <dbReference type="PROSITE" id="PS50977"/>
    </source>
</evidence>
<dbReference type="GO" id="GO:0045892">
    <property type="term" value="P:negative regulation of DNA-templated transcription"/>
    <property type="evidence" value="ECO:0007669"/>
    <property type="project" value="InterPro"/>
</dbReference>
<dbReference type="InterPro" id="IPR001647">
    <property type="entry name" value="HTH_TetR"/>
</dbReference>
<dbReference type="Pfam" id="PF00440">
    <property type="entry name" value="TetR_N"/>
    <property type="match status" value="1"/>
</dbReference>
<dbReference type="EMBL" id="SODF01000003">
    <property type="protein sequence ID" value="TDW16041.1"/>
    <property type="molecule type" value="Genomic_DNA"/>
</dbReference>
<keyword evidence="1" id="KW-0805">Transcription regulation</keyword>
<evidence type="ECO:0000313" key="8">
    <source>
        <dbReference type="Proteomes" id="UP000295447"/>
    </source>
</evidence>
<accession>A0A4R7ZI05</accession>
<keyword evidence="3" id="KW-0804">Transcription</keyword>
<feature type="domain" description="HTH tetR-type" evidence="6">
    <location>
        <begin position="44"/>
        <end position="104"/>
    </location>
</feature>
<gene>
    <name evidence="7" type="ORF">EV650_7535</name>
</gene>